<keyword evidence="2" id="KW-0540">Nuclease</keyword>
<sequence>MVTTPVKTLSLAEFMALPETKPAQEYINGTVREKPRPKGKHSLLQTLLSASLNQTLSSQRRALALSELRCTFGDRSIVPDIAVFTQDRIPRDSSGEIVDLFDLAPDWTIEILSPDQSPVRVIKNILSCLENGTQMGWLVDPKEQTILVYRRDKQVQVIDKLPEIVPVPTFADDFQISVGELFAWLM</sequence>
<dbReference type="CDD" id="cd06260">
    <property type="entry name" value="DUF820-like"/>
    <property type="match status" value="1"/>
</dbReference>
<organism evidence="2 3">
    <name type="scientific">Synechocystis salina LEGE 00031</name>
    <dbReference type="NCBI Taxonomy" id="1828736"/>
    <lineage>
        <taxon>Bacteria</taxon>
        <taxon>Bacillati</taxon>
        <taxon>Cyanobacteriota</taxon>
        <taxon>Cyanophyceae</taxon>
        <taxon>Synechococcales</taxon>
        <taxon>Merismopediaceae</taxon>
        <taxon>Synechocystis</taxon>
    </lineage>
</organism>
<dbReference type="InterPro" id="IPR011335">
    <property type="entry name" value="Restrct_endonuc-II-like"/>
</dbReference>
<keyword evidence="2" id="KW-0255">Endonuclease</keyword>
<dbReference type="PANTHER" id="PTHR34107">
    <property type="entry name" value="SLL0198 PROTEIN-RELATED"/>
    <property type="match status" value="1"/>
</dbReference>
<dbReference type="Gene3D" id="3.90.1570.10">
    <property type="entry name" value="tt1808, chain A"/>
    <property type="match status" value="1"/>
</dbReference>
<comment type="caution">
    <text evidence="2">The sequence shown here is derived from an EMBL/GenBank/DDBJ whole genome shotgun (WGS) entry which is preliminary data.</text>
</comment>
<dbReference type="RefSeq" id="WP_194020378.1">
    <property type="nucleotide sequence ID" value="NZ_JADEVV010000042.1"/>
</dbReference>
<dbReference type="InterPro" id="IPR012296">
    <property type="entry name" value="Nuclease_put_TT1808"/>
</dbReference>
<keyword evidence="2" id="KW-0378">Hydrolase</keyword>
<proteinExistence type="predicted"/>
<keyword evidence="3" id="KW-1185">Reference proteome</keyword>
<evidence type="ECO:0000313" key="3">
    <source>
        <dbReference type="Proteomes" id="UP000658720"/>
    </source>
</evidence>
<dbReference type="GO" id="GO:0004519">
    <property type="term" value="F:endonuclease activity"/>
    <property type="evidence" value="ECO:0007669"/>
    <property type="project" value="UniProtKB-KW"/>
</dbReference>
<name>A0ABR9VU55_9SYNC</name>
<protein>
    <submittedName>
        <fullName evidence="2">Uma2 family endonuclease</fullName>
    </submittedName>
</protein>
<dbReference type="Proteomes" id="UP000658720">
    <property type="component" value="Unassembled WGS sequence"/>
</dbReference>
<evidence type="ECO:0000259" key="1">
    <source>
        <dbReference type="Pfam" id="PF05685"/>
    </source>
</evidence>
<accession>A0ABR9VU55</accession>
<gene>
    <name evidence="2" type="ORF">IQ217_13730</name>
</gene>
<dbReference type="PANTHER" id="PTHR34107:SF8">
    <property type="entry name" value="UNIDENTIFIED OPEN READING FRAME"/>
    <property type="match status" value="1"/>
</dbReference>
<feature type="domain" description="Putative restriction endonuclease" evidence="1">
    <location>
        <begin position="12"/>
        <end position="178"/>
    </location>
</feature>
<dbReference type="Pfam" id="PF05685">
    <property type="entry name" value="Uma2"/>
    <property type="match status" value="1"/>
</dbReference>
<evidence type="ECO:0000313" key="2">
    <source>
        <dbReference type="EMBL" id="MBE9254879.1"/>
    </source>
</evidence>
<dbReference type="InterPro" id="IPR008538">
    <property type="entry name" value="Uma2"/>
</dbReference>
<dbReference type="EMBL" id="JADEVV010000042">
    <property type="protein sequence ID" value="MBE9254879.1"/>
    <property type="molecule type" value="Genomic_DNA"/>
</dbReference>
<reference evidence="2 3" key="1">
    <citation type="submission" date="2020-10" db="EMBL/GenBank/DDBJ databases">
        <authorList>
            <person name="Castelo-Branco R."/>
            <person name="Eusebio N."/>
            <person name="Adriana R."/>
            <person name="Vieira A."/>
            <person name="Brugerolle De Fraissinette N."/>
            <person name="Rezende De Castro R."/>
            <person name="Schneider M.P."/>
            <person name="Vasconcelos V."/>
            <person name="Leao P.N."/>
        </authorList>
    </citation>
    <scope>NUCLEOTIDE SEQUENCE [LARGE SCALE GENOMIC DNA]</scope>
    <source>
        <strain evidence="2 3">LEGE 00031</strain>
    </source>
</reference>
<dbReference type="SUPFAM" id="SSF52980">
    <property type="entry name" value="Restriction endonuclease-like"/>
    <property type="match status" value="1"/>
</dbReference>